<dbReference type="STRING" id="1302690.BUE76_15450"/>
<accession>A0A1M4YFD3</accession>
<evidence type="ECO:0000256" key="1">
    <source>
        <dbReference type="ARBA" id="ARBA00022679"/>
    </source>
</evidence>
<dbReference type="Pfam" id="PF13692">
    <property type="entry name" value="Glyco_trans_1_4"/>
    <property type="match status" value="1"/>
</dbReference>
<protein>
    <submittedName>
        <fullName evidence="2">Glycosyltransferase involved in cell wall bisynthesis</fullName>
    </submittedName>
</protein>
<dbReference type="EMBL" id="FQUO01000004">
    <property type="protein sequence ID" value="SHF04166.1"/>
    <property type="molecule type" value="Genomic_DNA"/>
</dbReference>
<keyword evidence="3" id="KW-1185">Reference proteome</keyword>
<dbReference type="SUPFAM" id="SSF53756">
    <property type="entry name" value="UDP-Glycosyltransferase/glycogen phosphorylase"/>
    <property type="match status" value="1"/>
</dbReference>
<keyword evidence="1 2" id="KW-0808">Transferase</keyword>
<dbReference type="PANTHER" id="PTHR46401">
    <property type="entry name" value="GLYCOSYLTRANSFERASE WBBK-RELATED"/>
    <property type="match status" value="1"/>
</dbReference>
<evidence type="ECO:0000313" key="3">
    <source>
        <dbReference type="Proteomes" id="UP000184368"/>
    </source>
</evidence>
<dbReference type="Proteomes" id="UP000184368">
    <property type="component" value="Unassembled WGS sequence"/>
</dbReference>
<dbReference type="Gene3D" id="3.40.50.2000">
    <property type="entry name" value="Glycogen Phosphorylase B"/>
    <property type="match status" value="2"/>
</dbReference>
<dbReference type="PANTHER" id="PTHR46401:SF2">
    <property type="entry name" value="GLYCOSYLTRANSFERASE WBBK-RELATED"/>
    <property type="match status" value="1"/>
</dbReference>
<evidence type="ECO:0000313" key="2">
    <source>
        <dbReference type="EMBL" id="SHF04166.1"/>
    </source>
</evidence>
<dbReference type="GO" id="GO:0009103">
    <property type="term" value="P:lipopolysaccharide biosynthetic process"/>
    <property type="evidence" value="ECO:0007669"/>
    <property type="project" value="TreeGrafter"/>
</dbReference>
<reference evidence="2 3" key="1">
    <citation type="submission" date="2016-11" db="EMBL/GenBank/DDBJ databases">
        <authorList>
            <person name="Jaros S."/>
            <person name="Januszkiewicz K."/>
            <person name="Wedrychowicz H."/>
        </authorList>
    </citation>
    <scope>NUCLEOTIDE SEQUENCE [LARGE SCALE GENOMIC DNA]</scope>
    <source>
        <strain evidence="2 3">DSM 26897</strain>
    </source>
</reference>
<proteinExistence type="predicted"/>
<name>A0A1M4YFD3_9BACT</name>
<organism evidence="2 3">
    <name type="scientific">Cnuella takakiae</name>
    <dbReference type="NCBI Taxonomy" id="1302690"/>
    <lineage>
        <taxon>Bacteria</taxon>
        <taxon>Pseudomonadati</taxon>
        <taxon>Bacteroidota</taxon>
        <taxon>Chitinophagia</taxon>
        <taxon>Chitinophagales</taxon>
        <taxon>Chitinophagaceae</taxon>
        <taxon>Cnuella</taxon>
    </lineage>
</organism>
<sequence>MINRNAHIDTSNRSGFFFSPRPDHRVHNSYINSFYYHLTQKADVLNQHNKVMGRSTELLKYAFKAKVLVLNWPEDIVHLRFGWLQAICFNLCVLLVKARGGKIIWICHNRKSHAKGKPLLSKWNRNFFKHIADKIIVHSKDAIEVLKEVRSKVVFVPHPRYERIKMDSITNPNTHQALIWGNITPYKGLEAFINDYKKSESNFPVKILGKGNPEYVAQLKEKAAGTNIHIQNTRLTAQELQEEFNKCSVIVLPYKKTDTFSSGALIHSLNAHKIILGPRVGNFIDLAETGACIAYQNNKELFELLDRMIHDSAFYQEQLENVRTNMDQYYKLNTWENMIEQVLNSIETTKEFALVKRPMNMASLKNQI</sequence>
<dbReference type="GO" id="GO:0016757">
    <property type="term" value="F:glycosyltransferase activity"/>
    <property type="evidence" value="ECO:0007669"/>
    <property type="project" value="TreeGrafter"/>
</dbReference>
<gene>
    <name evidence="2" type="ORF">SAMN05444008_104254</name>
</gene>
<dbReference type="AlphaFoldDB" id="A0A1M4YFD3"/>